<dbReference type="OrthoDB" id="5621267at2"/>
<reference evidence="6 7" key="1">
    <citation type="submission" date="2016-10" db="EMBL/GenBank/DDBJ databases">
        <authorList>
            <person name="de Groot N.N."/>
        </authorList>
    </citation>
    <scope>NUCLEOTIDE SEQUENCE [LARGE SCALE GENOMIC DNA]</scope>
    <source>
        <strain evidence="6">MBHS1</strain>
    </source>
</reference>
<dbReference type="InterPro" id="IPR029787">
    <property type="entry name" value="Nucleotide_cyclase"/>
</dbReference>
<dbReference type="SMART" id="SM00267">
    <property type="entry name" value="GGDEF"/>
    <property type="match status" value="1"/>
</dbReference>
<sequence length="319" mass="35730">MPIKFLAKNKALLSKIHLFHSVDLESIEVYLEACIEKNIAAHEVLLSPQQQNQHIYILLSGVLQVHLDSLDNPPLNKIEEGECVGEVSIIDSQEPSAYVVAETDVKLLVLSQATIWAMVNVSHMVAKNLLYILTKRLRHGHSVIADGVELQKQLQHHAVVDGLTGIHNRRWFDETISRKIQHSRLSEKALCLVLIDIDYFKSFNDSFGHLAGDRVICAVADVLLNNMRGDDMLARFGGDEFIVALTDTELVQALRIIQRIKNLIGHLSVYDDNRLLPVINITAGISRLEAKDTAASFFKRTDQALYEAKNKGRDCIVAV</sequence>
<name>A0A1H6F6N3_9GAMM</name>
<dbReference type="PROSITE" id="PS50887">
    <property type="entry name" value="GGDEF"/>
    <property type="match status" value="1"/>
</dbReference>
<proteinExistence type="predicted"/>
<dbReference type="SUPFAM" id="SSF51206">
    <property type="entry name" value="cAMP-binding domain-like"/>
    <property type="match status" value="1"/>
</dbReference>
<dbReference type="EC" id="2.7.7.65" evidence="2"/>
<evidence type="ECO:0000256" key="1">
    <source>
        <dbReference type="ARBA" id="ARBA00001946"/>
    </source>
</evidence>
<feature type="domain" description="Cyclic nucleotide-binding" evidence="4">
    <location>
        <begin position="18"/>
        <end position="136"/>
    </location>
</feature>
<keyword evidence="7" id="KW-1185">Reference proteome</keyword>
<dbReference type="RefSeq" id="WP_103919686.1">
    <property type="nucleotide sequence ID" value="NZ_FMSV02000384.1"/>
</dbReference>
<dbReference type="InterPro" id="IPR050469">
    <property type="entry name" value="Diguanylate_Cyclase"/>
</dbReference>
<dbReference type="Pfam" id="PF00990">
    <property type="entry name" value="GGDEF"/>
    <property type="match status" value="1"/>
</dbReference>
<dbReference type="CDD" id="cd01949">
    <property type="entry name" value="GGDEF"/>
    <property type="match status" value="1"/>
</dbReference>
<organism evidence="6 7">
    <name type="scientific">Candidatus Venteria ishoeyi</name>
    <dbReference type="NCBI Taxonomy" id="1899563"/>
    <lineage>
        <taxon>Bacteria</taxon>
        <taxon>Pseudomonadati</taxon>
        <taxon>Pseudomonadota</taxon>
        <taxon>Gammaproteobacteria</taxon>
        <taxon>Thiotrichales</taxon>
        <taxon>Thiotrichaceae</taxon>
        <taxon>Venteria</taxon>
    </lineage>
</organism>
<accession>A0A1H6F6N3</accession>
<dbReference type="PANTHER" id="PTHR45138:SF9">
    <property type="entry name" value="DIGUANYLATE CYCLASE DGCM-RELATED"/>
    <property type="match status" value="1"/>
</dbReference>
<dbReference type="Gene3D" id="2.60.120.10">
    <property type="entry name" value="Jelly Rolls"/>
    <property type="match status" value="1"/>
</dbReference>
<dbReference type="SUPFAM" id="SSF55073">
    <property type="entry name" value="Nucleotide cyclase"/>
    <property type="match status" value="1"/>
</dbReference>
<evidence type="ECO:0000259" key="5">
    <source>
        <dbReference type="PROSITE" id="PS50887"/>
    </source>
</evidence>
<dbReference type="InterPro" id="IPR000595">
    <property type="entry name" value="cNMP-bd_dom"/>
</dbReference>
<dbReference type="Pfam" id="PF00027">
    <property type="entry name" value="cNMP_binding"/>
    <property type="match status" value="1"/>
</dbReference>
<dbReference type="Gene3D" id="3.30.70.270">
    <property type="match status" value="1"/>
</dbReference>
<comment type="catalytic activity">
    <reaction evidence="3">
        <text>2 GTP = 3',3'-c-di-GMP + 2 diphosphate</text>
        <dbReference type="Rhea" id="RHEA:24898"/>
        <dbReference type="ChEBI" id="CHEBI:33019"/>
        <dbReference type="ChEBI" id="CHEBI:37565"/>
        <dbReference type="ChEBI" id="CHEBI:58805"/>
        <dbReference type="EC" id="2.7.7.65"/>
    </reaction>
</comment>
<dbReference type="InterPro" id="IPR014710">
    <property type="entry name" value="RmlC-like_jellyroll"/>
</dbReference>
<dbReference type="EMBL" id="FMSV02000384">
    <property type="protein sequence ID" value="SEH05808.1"/>
    <property type="molecule type" value="Genomic_DNA"/>
</dbReference>
<dbReference type="NCBIfam" id="TIGR00254">
    <property type="entry name" value="GGDEF"/>
    <property type="match status" value="1"/>
</dbReference>
<evidence type="ECO:0000256" key="2">
    <source>
        <dbReference type="ARBA" id="ARBA00012528"/>
    </source>
</evidence>
<dbReference type="Proteomes" id="UP000236724">
    <property type="component" value="Unassembled WGS sequence"/>
</dbReference>
<evidence type="ECO:0000259" key="4">
    <source>
        <dbReference type="PROSITE" id="PS50042"/>
    </source>
</evidence>
<dbReference type="PROSITE" id="PS50042">
    <property type="entry name" value="CNMP_BINDING_3"/>
    <property type="match status" value="1"/>
</dbReference>
<dbReference type="FunFam" id="3.30.70.270:FF:000001">
    <property type="entry name" value="Diguanylate cyclase domain protein"/>
    <property type="match status" value="1"/>
</dbReference>
<dbReference type="InterPro" id="IPR000160">
    <property type="entry name" value="GGDEF_dom"/>
</dbReference>
<dbReference type="InterPro" id="IPR018490">
    <property type="entry name" value="cNMP-bd_dom_sf"/>
</dbReference>
<dbReference type="AlphaFoldDB" id="A0A1H6F6N3"/>
<evidence type="ECO:0000256" key="3">
    <source>
        <dbReference type="ARBA" id="ARBA00034247"/>
    </source>
</evidence>
<evidence type="ECO:0000313" key="7">
    <source>
        <dbReference type="Proteomes" id="UP000236724"/>
    </source>
</evidence>
<dbReference type="PANTHER" id="PTHR45138">
    <property type="entry name" value="REGULATORY COMPONENTS OF SENSORY TRANSDUCTION SYSTEM"/>
    <property type="match status" value="1"/>
</dbReference>
<dbReference type="GO" id="GO:0052621">
    <property type="term" value="F:diguanylate cyclase activity"/>
    <property type="evidence" value="ECO:0007669"/>
    <property type="project" value="UniProtKB-EC"/>
</dbReference>
<comment type="cofactor">
    <cofactor evidence="1">
        <name>Mg(2+)</name>
        <dbReference type="ChEBI" id="CHEBI:18420"/>
    </cofactor>
</comment>
<evidence type="ECO:0000313" key="6">
    <source>
        <dbReference type="EMBL" id="SEH05808.1"/>
    </source>
</evidence>
<protein>
    <recommendedName>
        <fullName evidence="2">diguanylate cyclase</fullName>
        <ecNumber evidence="2">2.7.7.65</ecNumber>
    </recommendedName>
</protein>
<feature type="domain" description="GGDEF" evidence="5">
    <location>
        <begin position="188"/>
        <end position="319"/>
    </location>
</feature>
<gene>
    <name evidence="6" type="primary">pleD_4</name>
    <name evidence="6" type="ORF">MBHS_01663</name>
</gene>
<dbReference type="InterPro" id="IPR043128">
    <property type="entry name" value="Rev_trsase/Diguanyl_cyclase"/>
</dbReference>
<dbReference type="CDD" id="cd00038">
    <property type="entry name" value="CAP_ED"/>
    <property type="match status" value="1"/>
</dbReference>